<gene>
    <name evidence="2" type="ORF">FF38_09580</name>
</gene>
<proteinExistence type="predicted"/>
<protein>
    <submittedName>
        <fullName evidence="2">Uncharacterized protein</fullName>
    </submittedName>
</protein>
<dbReference type="AlphaFoldDB" id="A0A0L0CD11"/>
<dbReference type="OrthoDB" id="413077at2759"/>
<organism evidence="2 3">
    <name type="scientific">Lucilia cuprina</name>
    <name type="common">Green bottle fly</name>
    <name type="synonym">Australian sheep blowfly</name>
    <dbReference type="NCBI Taxonomy" id="7375"/>
    <lineage>
        <taxon>Eukaryota</taxon>
        <taxon>Metazoa</taxon>
        <taxon>Ecdysozoa</taxon>
        <taxon>Arthropoda</taxon>
        <taxon>Hexapoda</taxon>
        <taxon>Insecta</taxon>
        <taxon>Pterygota</taxon>
        <taxon>Neoptera</taxon>
        <taxon>Endopterygota</taxon>
        <taxon>Diptera</taxon>
        <taxon>Brachycera</taxon>
        <taxon>Muscomorpha</taxon>
        <taxon>Oestroidea</taxon>
        <taxon>Calliphoridae</taxon>
        <taxon>Luciliinae</taxon>
        <taxon>Lucilia</taxon>
    </lineage>
</organism>
<sequence>MILSRLVYFKVGIGRLFLTVLDIEIAEISSQDFILNLHSCPIQYHGRPCAAAPATGNKLQHIRELHDFIVSIFGELTEAEKEAIKKENEQSIAQAKALAAERAKQSKEKSGETEAEKLQKTEPKPTDNKK</sequence>
<feature type="region of interest" description="Disordered" evidence="1">
    <location>
        <begin position="95"/>
        <end position="130"/>
    </location>
</feature>
<reference evidence="2 3" key="1">
    <citation type="journal article" date="2015" name="Nat. Commun.">
        <title>Lucilia cuprina genome unlocks parasitic fly biology to underpin future interventions.</title>
        <authorList>
            <person name="Anstead C.A."/>
            <person name="Korhonen P.K."/>
            <person name="Young N.D."/>
            <person name="Hall R.S."/>
            <person name="Jex A.R."/>
            <person name="Murali S.C."/>
            <person name="Hughes D.S."/>
            <person name="Lee S.F."/>
            <person name="Perry T."/>
            <person name="Stroehlein A.J."/>
            <person name="Ansell B.R."/>
            <person name="Breugelmans B."/>
            <person name="Hofmann A."/>
            <person name="Qu J."/>
            <person name="Dugan S."/>
            <person name="Lee S.L."/>
            <person name="Chao H."/>
            <person name="Dinh H."/>
            <person name="Han Y."/>
            <person name="Doddapaneni H.V."/>
            <person name="Worley K.C."/>
            <person name="Muzny D.M."/>
            <person name="Ioannidis P."/>
            <person name="Waterhouse R.M."/>
            <person name="Zdobnov E.M."/>
            <person name="James P.J."/>
            <person name="Bagnall N.H."/>
            <person name="Kotze A.C."/>
            <person name="Gibbs R.A."/>
            <person name="Richards S."/>
            <person name="Batterham P."/>
            <person name="Gasser R.B."/>
        </authorList>
    </citation>
    <scope>NUCLEOTIDE SEQUENCE [LARGE SCALE GENOMIC DNA]</scope>
    <source>
        <strain evidence="2 3">LS</strain>
        <tissue evidence="2">Full body</tissue>
    </source>
</reference>
<feature type="compositionally biased region" description="Basic and acidic residues" evidence="1">
    <location>
        <begin position="99"/>
        <end position="130"/>
    </location>
</feature>
<evidence type="ECO:0000313" key="2">
    <source>
        <dbReference type="EMBL" id="KNC30121.1"/>
    </source>
</evidence>
<name>A0A0L0CD11_LUCCU</name>
<dbReference type="EMBL" id="JRES01000577">
    <property type="protein sequence ID" value="KNC30121.1"/>
    <property type="molecule type" value="Genomic_DNA"/>
</dbReference>
<evidence type="ECO:0000256" key="1">
    <source>
        <dbReference type="SAM" id="MobiDB-lite"/>
    </source>
</evidence>
<evidence type="ECO:0000313" key="3">
    <source>
        <dbReference type="Proteomes" id="UP000037069"/>
    </source>
</evidence>
<dbReference type="Proteomes" id="UP000037069">
    <property type="component" value="Unassembled WGS sequence"/>
</dbReference>
<keyword evidence="3" id="KW-1185">Reference proteome</keyword>
<dbReference type="STRING" id="7375.A0A0L0CD11"/>
<accession>A0A0L0CD11</accession>
<comment type="caution">
    <text evidence="2">The sequence shown here is derived from an EMBL/GenBank/DDBJ whole genome shotgun (WGS) entry which is preliminary data.</text>
</comment>